<dbReference type="InterPro" id="IPR036285">
    <property type="entry name" value="PRP4-like_sf"/>
</dbReference>
<feature type="compositionally biased region" description="Basic and acidic residues" evidence="8">
    <location>
        <begin position="36"/>
        <end position="45"/>
    </location>
</feature>
<evidence type="ECO:0000256" key="8">
    <source>
        <dbReference type="SAM" id="MobiDB-lite"/>
    </source>
</evidence>
<dbReference type="PANTHER" id="PTHR13007">
    <property type="entry name" value="PRE-MRNA SPLICING FACTOR-RELATED"/>
    <property type="match status" value="1"/>
</dbReference>
<dbReference type="InterPro" id="IPR014906">
    <property type="entry name" value="PRP4-like"/>
</dbReference>
<evidence type="ECO:0000256" key="6">
    <source>
        <dbReference type="ARBA" id="ARBA00023187"/>
    </source>
</evidence>
<dbReference type="EMBL" id="ASPP01023428">
    <property type="protein sequence ID" value="ETO10516.1"/>
    <property type="molecule type" value="Genomic_DNA"/>
</dbReference>
<keyword evidence="5" id="KW-0747">Spliceosome</keyword>
<feature type="domain" description="Pre-mRNA processing factor 4 (PRP4)-like" evidence="10">
    <location>
        <begin position="124"/>
        <end position="174"/>
    </location>
</feature>
<evidence type="ECO:0000256" key="3">
    <source>
        <dbReference type="ARBA" id="ARBA00018242"/>
    </source>
</evidence>
<name>X6MA35_RETFI</name>
<keyword evidence="6" id="KW-0508">mRNA splicing</keyword>
<keyword evidence="12" id="KW-1185">Reference proteome</keyword>
<feature type="region of interest" description="Disordered" evidence="8">
    <location>
        <begin position="36"/>
        <end position="91"/>
    </location>
</feature>
<dbReference type="SUPFAM" id="SSF47938">
    <property type="entry name" value="Functional domain of the splicing factor Prp18"/>
    <property type="match status" value="1"/>
</dbReference>
<keyword evidence="9" id="KW-0812">Transmembrane</keyword>
<dbReference type="OrthoDB" id="10261918at2759"/>
<dbReference type="InterPro" id="IPR039979">
    <property type="entry name" value="PRPF18"/>
</dbReference>
<dbReference type="Proteomes" id="UP000023152">
    <property type="component" value="Unassembled WGS sequence"/>
</dbReference>
<dbReference type="SUPFAM" id="SSF158230">
    <property type="entry name" value="PRP4-like"/>
    <property type="match status" value="1"/>
</dbReference>
<feature type="compositionally biased region" description="Low complexity" evidence="8">
    <location>
        <begin position="73"/>
        <end position="89"/>
    </location>
</feature>
<evidence type="ECO:0000256" key="2">
    <source>
        <dbReference type="ARBA" id="ARBA00008137"/>
    </source>
</evidence>
<evidence type="ECO:0000256" key="1">
    <source>
        <dbReference type="ARBA" id="ARBA00004123"/>
    </source>
</evidence>
<dbReference type="Pfam" id="PF02840">
    <property type="entry name" value="Prp18"/>
    <property type="match status" value="1"/>
</dbReference>
<dbReference type="GO" id="GO:0000350">
    <property type="term" value="P:generation of catalytic spliceosome for second transesterification step"/>
    <property type="evidence" value="ECO:0007669"/>
    <property type="project" value="TreeGrafter"/>
</dbReference>
<dbReference type="GO" id="GO:0071021">
    <property type="term" value="C:U2-type post-spliceosomal complex"/>
    <property type="evidence" value="ECO:0007669"/>
    <property type="project" value="TreeGrafter"/>
</dbReference>
<gene>
    <name evidence="11" type="ORF">RFI_26860</name>
</gene>
<dbReference type="PANTHER" id="PTHR13007:SF19">
    <property type="entry name" value="PRE-MRNA-SPLICING FACTOR 18"/>
    <property type="match status" value="1"/>
</dbReference>
<evidence type="ECO:0000313" key="12">
    <source>
        <dbReference type="Proteomes" id="UP000023152"/>
    </source>
</evidence>
<dbReference type="GO" id="GO:0046540">
    <property type="term" value="C:U4/U6 x U5 tri-snRNP complex"/>
    <property type="evidence" value="ECO:0007669"/>
    <property type="project" value="TreeGrafter"/>
</dbReference>
<comment type="similarity">
    <text evidence="2">Belongs to the PRP18 family.</text>
</comment>
<protein>
    <recommendedName>
        <fullName evidence="3">Pre-mRNA-splicing factor 18</fullName>
    </recommendedName>
</protein>
<evidence type="ECO:0000256" key="4">
    <source>
        <dbReference type="ARBA" id="ARBA00022664"/>
    </source>
</evidence>
<dbReference type="Gene3D" id="1.20.940.10">
    <property type="entry name" value="Functional domain of the splicing factor Prp18"/>
    <property type="match status" value="1"/>
</dbReference>
<evidence type="ECO:0000259" key="10">
    <source>
        <dbReference type="SMART" id="SM00500"/>
    </source>
</evidence>
<comment type="caution">
    <text evidence="11">The sequence shown here is derived from an EMBL/GenBank/DDBJ whole genome shotgun (WGS) entry which is preliminary data.</text>
</comment>
<evidence type="ECO:0000313" key="11">
    <source>
        <dbReference type="EMBL" id="ETO10516.1"/>
    </source>
</evidence>
<feature type="transmembrane region" description="Helical" evidence="9">
    <location>
        <begin position="331"/>
        <end position="351"/>
    </location>
</feature>
<reference evidence="11 12" key="1">
    <citation type="journal article" date="2013" name="Curr. Biol.">
        <title>The Genome of the Foraminiferan Reticulomyxa filosa.</title>
        <authorList>
            <person name="Glockner G."/>
            <person name="Hulsmann N."/>
            <person name="Schleicher M."/>
            <person name="Noegel A.A."/>
            <person name="Eichinger L."/>
            <person name="Gallinger C."/>
            <person name="Pawlowski J."/>
            <person name="Sierra R."/>
            <person name="Euteneuer U."/>
            <person name="Pillet L."/>
            <person name="Moustafa A."/>
            <person name="Platzer M."/>
            <person name="Groth M."/>
            <person name="Szafranski K."/>
            <person name="Schliwa M."/>
        </authorList>
    </citation>
    <scope>NUCLEOTIDE SEQUENCE [LARGE SCALE GENOMIC DNA]</scope>
</reference>
<evidence type="ECO:0000256" key="9">
    <source>
        <dbReference type="SAM" id="Phobius"/>
    </source>
</evidence>
<dbReference type="Gene3D" id="4.10.280.110">
    <property type="entry name" value="Pre-mRNA processing factor 4 domain"/>
    <property type="match status" value="1"/>
</dbReference>
<sequence length="391" mass="46264">MDILSSRIEEFKKEEKLKNAKRLTLAEKEEIELSVQKRDLEEQKKQKQAKRRQREEKDGYIVPKKLRRLNDGSNINDQSSTSSNQSTADLSKKSDKIIKVGSFQNKAKKKKFCNRAFLKFDCRLSEEEVIRRLRQLRQPIRYFGETDEERIVRLRQLELMEDEKQEGASKGLKNEYSHTIAHEVEKELQEALAMGGPNKTEKSETHEKKKESKYDIPMTRNDFEHSEDYVLYFFKRLLRDWEKSLLQRSEEAKQSVEGKHETMRQKQTRRDIRPLFKQLKNRTVPIDVLDKSEKIVKAVEKRDYSLAKTIFLELAIGNAPWPMGVTMVESLLFLFIYFSLFSFCKSCIFHLKKKKDVMNDETQRKYIHAMERIISFGQTKYPSEDLTKNVG</sequence>
<organism evidence="11 12">
    <name type="scientific">Reticulomyxa filosa</name>
    <dbReference type="NCBI Taxonomy" id="46433"/>
    <lineage>
        <taxon>Eukaryota</taxon>
        <taxon>Sar</taxon>
        <taxon>Rhizaria</taxon>
        <taxon>Retaria</taxon>
        <taxon>Foraminifera</taxon>
        <taxon>Monothalamids</taxon>
        <taxon>Reticulomyxidae</taxon>
        <taxon>Reticulomyxa</taxon>
    </lineage>
</organism>
<keyword evidence="9" id="KW-1133">Transmembrane helix</keyword>
<dbReference type="Pfam" id="PF08799">
    <property type="entry name" value="PRP4"/>
    <property type="match status" value="1"/>
</dbReference>
<dbReference type="GO" id="GO:0005682">
    <property type="term" value="C:U5 snRNP"/>
    <property type="evidence" value="ECO:0007669"/>
    <property type="project" value="TreeGrafter"/>
</dbReference>
<dbReference type="SMART" id="SM00500">
    <property type="entry name" value="SFM"/>
    <property type="match status" value="1"/>
</dbReference>
<evidence type="ECO:0000256" key="5">
    <source>
        <dbReference type="ARBA" id="ARBA00022728"/>
    </source>
</evidence>
<evidence type="ECO:0000256" key="7">
    <source>
        <dbReference type="ARBA" id="ARBA00023242"/>
    </source>
</evidence>
<keyword evidence="4" id="KW-0507">mRNA processing</keyword>
<keyword evidence="9" id="KW-0472">Membrane</keyword>
<accession>X6MA35</accession>
<dbReference type="AlphaFoldDB" id="X6MA35"/>
<proteinExistence type="inferred from homology"/>
<dbReference type="OMA" id="FRTEYAW"/>
<keyword evidence="7" id="KW-0539">Nucleus</keyword>
<dbReference type="InterPro" id="IPR004098">
    <property type="entry name" value="Prp18"/>
</dbReference>
<comment type="subcellular location">
    <subcellularLocation>
        <location evidence="1">Nucleus</location>
    </subcellularLocation>
</comment>